<evidence type="ECO:0000313" key="2">
    <source>
        <dbReference type="WBParaSite" id="ACRNAN_scaffold4165.g24856.t1"/>
    </source>
</evidence>
<organism evidence="1 2">
    <name type="scientific">Acrobeloides nanus</name>
    <dbReference type="NCBI Taxonomy" id="290746"/>
    <lineage>
        <taxon>Eukaryota</taxon>
        <taxon>Metazoa</taxon>
        <taxon>Ecdysozoa</taxon>
        <taxon>Nematoda</taxon>
        <taxon>Chromadorea</taxon>
        <taxon>Rhabditida</taxon>
        <taxon>Tylenchina</taxon>
        <taxon>Cephalobomorpha</taxon>
        <taxon>Cephaloboidea</taxon>
        <taxon>Cephalobidae</taxon>
        <taxon>Acrobeloides</taxon>
    </lineage>
</organism>
<dbReference type="Proteomes" id="UP000887540">
    <property type="component" value="Unplaced"/>
</dbReference>
<dbReference type="AlphaFoldDB" id="A0A914DXB8"/>
<name>A0A914DXB8_9BILA</name>
<protein>
    <submittedName>
        <fullName evidence="2">Uncharacterized protein</fullName>
    </submittedName>
</protein>
<keyword evidence="1" id="KW-1185">Reference proteome</keyword>
<proteinExistence type="predicted"/>
<dbReference type="WBParaSite" id="ACRNAN_scaffold4165.g24856.t1">
    <property type="protein sequence ID" value="ACRNAN_scaffold4165.g24856.t1"/>
    <property type="gene ID" value="ACRNAN_scaffold4165.g24856"/>
</dbReference>
<accession>A0A914DXB8</accession>
<reference evidence="2" key="1">
    <citation type="submission" date="2022-11" db="UniProtKB">
        <authorList>
            <consortium name="WormBaseParasite"/>
        </authorList>
    </citation>
    <scope>IDENTIFICATION</scope>
</reference>
<sequence length="321" mass="36198">MYITEQVVDSGKVELEKPLTIKLISVIFSLIPLGGEALSKGAELASIPISSLISCVSSIGEKIFDEAVDTGLHKTSKGKAKNIKQLATDPSDLSQKVSGAAIQIVKNDAKQKQIINITLEYLNKQPDKALQKLQKIFKKIGQKYDKALHDEVYGTAAELLGKKDAKTLIKQYLKYSPQVGFEESIQVIMQDCVHYVVNIDKIREELSKGSCTQELEDLFSKRYLEPKLKQSLKKNTISNQEIEKAQMIMFKYMCKAVKEAQDKNKAMDCVKEFADTTQYKDMVKKVADKHPEYFCTKEIAEQVITDKQILDKVLKKTSNFM</sequence>
<evidence type="ECO:0000313" key="1">
    <source>
        <dbReference type="Proteomes" id="UP000887540"/>
    </source>
</evidence>